<gene>
    <name evidence="2" type="ORF">H5P30_13525</name>
</gene>
<reference evidence="2 3" key="1">
    <citation type="submission" date="2020-07" db="EMBL/GenBank/DDBJ databases">
        <authorList>
            <person name="Feng X."/>
        </authorList>
    </citation>
    <scope>NUCLEOTIDE SEQUENCE [LARGE SCALE GENOMIC DNA]</scope>
    <source>
        <strain evidence="2 3">JCM14086</strain>
    </source>
</reference>
<keyword evidence="1" id="KW-1133">Transmembrane helix</keyword>
<name>A0A7X1AZS6_9BACT</name>
<evidence type="ECO:0000313" key="2">
    <source>
        <dbReference type="EMBL" id="MBC2602799.1"/>
    </source>
</evidence>
<keyword evidence="1" id="KW-0812">Transmembrane</keyword>
<keyword evidence="3" id="KW-1185">Reference proteome</keyword>
<dbReference type="AlphaFoldDB" id="A0A7X1AZS6"/>
<accession>A0A7X1AZS6</accession>
<sequence length="1156" mass="124724">MNPKLKATKRTGFALIISLSLMSFVLLILLSISTLVSVETSRSNDLILAEQNARLGATIALGELQKYTGPDQRTTALANIDANLLNTTDTSGHWVGSYRNGATADYQQVPSSAATAIIAASDRKGSQAKLTNWLISGNEGQGNTSATPTNLPFDPTDTVTNLTAATAFSTDITIANQPARLLVGPNTVGNAPIDYVAAPLKEISGSSPTNLGGYAWWVGDEGSKARVNLLMPTTLEDSANAFVTSPRAAIELMDADNMSDSTTLSDDDMLEKIISTSAYDPSDERLLRITTTEQLPRLSTAIADDAKISKMIGYRHHDISAYSEGIPTDTYAGGLKQDLSALLATGATTPLNTDRLFQVEANTGDSVDPDFGVPTWGQLRSFAQTTAGTELTPRLPTKTQSGISPVLTYLSLGFQYVVSPSGTDIHLAIFPTVTLWNPYTVPIAAARYEVGFQRRYSSKAWLQLQEADPTGDPNFPWIVKETRSLNRAGATRSGPGSTGSYDSYFRFVVETQTIGPGESIIYSLQGSENNKLFNAPANGEPQNVLTEGFNPAGHVLMPSISQKSPTSDGSTEYRVAINRSNGAADKTISADITYSYIDSTNMNQGEICAYLGEVVETEPIGFDPTTGDKRWYQSFTRAYSGTDPGYSSGSGLAQGPAPLSTATIPAFAQTFKAAFAKSSMRWLAQGNPRAFMVLRHPRDAEFNTGDGMDSTTPGYTASSTNNDWPQYIVGNNEDASSGYTLDANGAGETIQSTLFEFRPDTQPLLSVGQLQHANLGFANGHPAYAIGNSLADFRIKNEDDVLYLATPGGTVPTSLIKTYYDYSWNLNRAIWDRYFVSTVPHSGTGKSTDDANTVIPNQLPNPRISVNDGYTGDELKDATLSAKHLNIKGAFNINSTSEQAWRAILGGINKLAYDPIDKTASATRLQSALARFSNPTLAPNTDSDTWQGYRQLDEEQIAQLANNIVTEIRNRGPFISMADFINRRLVDNPDTQYPDGSQMDERLKGTLQAALDRTTSGALAANPDTALHLDDTPSYSGQFYNIDAMRGGPTSVAPYSSKSAFAPQYLTQADILSAIGSTLSARSDTFTIRSYGEVINPTTKAIDGRAWCEIVVQRTAEYVDNANPPETHPSLASNLNQTFGRKYKIVSLRWLTPEEI</sequence>
<organism evidence="2 3">
    <name type="scientific">Puniceicoccus vermicola</name>
    <dbReference type="NCBI Taxonomy" id="388746"/>
    <lineage>
        <taxon>Bacteria</taxon>
        <taxon>Pseudomonadati</taxon>
        <taxon>Verrucomicrobiota</taxon>
        <taxon>Opitutia</taxon>
        <taxon>Puniceicoccales</taxon>
        <taxon>Puniceicoccaceae</taxon>
        <taxon>Puniceicoccus</taxon>
    </lineage>
</organism>
<evidence type="ECO:0000313" key="3">
    <source>
        <dbReference type="Proteomes" id="UP000525652"/>
    </source>
</evidence>
<dbReference type="Proteomes" id="UP000525652">
    <property type="component" value="Unassembled WGS sequence"/>
</dbReference>
<keyword evidence="1" id="KW-0472">Membrane</keyword>
<comment type="caution">
    <text evidence="2">The sequence shown here is derived from an EMBL/GenBank/DDBJ whole genome shotgun (WGS) entry which is preliminary data.</text>
</comment>
<evidence type="ECO:0000256" key="1">
    <source>
        <dbReference type="SAM" id="Phobius"/>
    </source>
</evidence>
<dbReference type="EMBL" id="JACHVA010000101">
    <property type="protein sequence ID" value="MBC2602799.1"/>
    <property type="molecule type" value="Genomic_DNA"/>
</dbReference>
<protein>
    <recommendedName>
        <fullName evidence="4">Verru_Chthon cassette protein A</fullName>
    </recommendedName>
</protein>
<proteinExistence type="predicted"/>
<evidence type="ECO:0008006" key="4">
    <source>
        <dbReference type="Google" id="ProtNLM"/>
    </source>
</evidence>
<dbReference type="RefSeq" id="WP_185693463.1">
    <property type="nucleotide sequence ID" value="NZ_JACHVA010000101.1"/>
</dbReference>
<feature type="transmembrane region" description="Helical" evidence="1">
    <location>
        <begin position="12"/>
        <end position="36"/>
    </location>
</feature>